<name>A0ABX2ZNW7_9BACI</name>
<dbReference type="PANTHER" id="PTHR43279">
    <property type="entry name" value="CATECHOL-2,3-DIOXYGENASE"/>
    <property type="match status" value="1"/>
</dbReference>
<dbReference type="SUPFAM" id="SSF54593">
    <property type="entry name" value="Glyoxalase/Bleomycin resistance protein/Dihydroxybiphenyl dioxygenase"/>
    <property type="match status" value="2"/>
</dbReference>
<comment type="caution">
    <text evidence="3">The sequence shown here is derived from an EMBL/GenBank/DDBJ whole genome shotgun (WGS) entry which is preliminary data.</text>
</comment>
<dbReference type="InterPro" id="IPR018146">
    <property type="entry name" value="Glyoxalase_1_CS"/>
</dbReference>
<organism evidence="3 4">
    <name type="scientific">Gottfriedia luciferensis</name>
    <dbReference type="NCBI Taxonomy" id="178774"/>
    <lineage>
        <taxon>Bacteria</taxon>
        <taxon>Bacillati</taxon>
        <taxon>Bacillota</taxon>
        <taxon>Bacilli</taxon>
        <taxon>Bacillales</taxon>
        <taxon>Bacillaceae</taxon>
        <taxon>Gottfriedia</taxon>
    </lineage>
</organism>
<dbReference type="InterPro" id="IPR037523">
    <property type="entry name" value="VOC_core"/>
</dbReference>
<dbReference type="Proteomes" id="UP000094580">
    <property type="component" value="Unassembled WGS sequence"/>
</dbReference>
<dbReference type="EMBL" id="MDKC01000023">
    <property type="protein sequence ID" value="ODG91418.1"/>
    <property type="molecule type" value="Genomic_DNA"/>
</dbReference>
<evidence type="ECO:0000313" key="3">
    <source>
        <dbReference type="EMBL" id="ODG91418.1"/>
    </source>
</evidence>
<dbReference type="RefSeq" id="WP_069034188.1">
    <property type="nucleotide sequence ID" value="NZ_MDKC01000023.1"/>
</dbReference>
<dbReference type="PROSITE" id="PS00934">
    <property type="entry name" value="GLYOXALASE_I_1"/>
    <property type="match status" value="1"/>
</dbReference>
<accession>A0ABX2ZNW7</accession>
<evidence type="ECO:0000259" key="2">
    <source>
        <dbReference type="PROSITE" id="PS51819"/>
    </source>
</evidence>
<dbReference type="Gene3D" id="3.10.180.10">
    <property type="entry name" value="2,3-Dihydroxybiphenyl 1,2-Dioxygenase, domain 1"/>
    <property type="match status" value="2"/>
</dbReference>
<sequence length="287" mass="31764">MNFHQKPKVYAPTVELKVANLERSLAFYQEVIGLKVLEHSTTNTSLTADGVNVLIRLEQPDNVTPKNEQNTGLYHFALLVPTRKDLGIVLKHLIETRNPLQGGSDHLVSEAIYLADPDMNGIEIYADRPSENWQWHNEYVVMDSKRLDVEGLLALAENEAFTGLPKGTIMGHIHLQVSDLNSTEKFYCEGLGFDVVTKYGSQALFISTGRYHHHIGLNTWHSAGGVASSDSSAGLKNFTLLYPSEEEKSVVVNRLKNMGASVFVDNGVTFTKDPSGITIQLLVGNEK</sequence>
<reference evidence="3 4" key="1">
    <citation type="submission" date="2016-07" db="EMBL/GenBank/DDBJ databases">
        <authorList>
            <person name="Townsley L."/>
            <person name="Shank E.A."/>
        </authorList>
    </citation>
    <scope>NUCLEOTIDE SEQUENCE [LARGE SCALE GENOMIC DNA]</scope>
    <source>
        <strain evidence="3 4">CH01</strain>
    </source>
</reference>
<dbReference type="Pfam" id="PF00903">
    <property type="entry name" value="Glyoxalase"/>
    <property type="match status" value="2"/>
</dbReference>
<feature type="domain" description="VOC" evidence="2">
    <location>
        <begin position="169"/>
        <end position="284"/>
    </location>
</feature>
<feature type="domain" description="VOC" evidence="2">
    <location>
        <begin position="10"/>
        <end position="127"/>
    </location>
</feature>
<dbReference type="InterPro" id="IPR004360">
    <property type="entry name" value="Glyas_Fos-R_dOase_dom"/>
</dbReference>
<protein>
    <submittedName>
        <fullName evidence="3">Glyoxalase</fullName>
    </submittedName>
</protein>
<dbReference type="CDD" id="cd07255">
    <property type="entry name" value="VOC_BsCatE_like_N"/>
    <property type="match status" value="1"/>
</dbReference>
<dbReference type="PROSITE" id="PS51819">
    <property type="entry name" value="VOC"/>
    <property type="match status" value="2"/>
</dbReference>
<keyword evidence="1" id="KW-0479">Metal-binding</keyword>
<gene>
    <name evidence="3" type="ORF">BED47_07090</name>
</gene>
<evidence type="ECO:0000313" key="4">
    <source>
        <dbReference type="Proteomes" id="UP000094580"/>
    </source>
</evidence>
<dbReference type="InterPro" id="IPR029068">
    <property type="entry name" value="Glyas_Bleomycin-R_OHBP_Dase"/>
</dbReference>
<proteinExistence type="predicted"/>
<evidence type="ECO:0000256" key="1">
    <source>
        <dbReference type="ARBA" id="ARBA00022723"/>
    </source>
</evidence>
<dbReference type="PANTHER" id="PTHR43279:SF1">
    <property type="entry name" value="CATECHOL-2,3-DIOXYGENASE"/>
    <property type="match status" value="1"/>
</dbReference>
<keyword evidence="4" id="KW-1185">Reference proteome</keyword>